<dbReference type="CDD" id="cd05403">
    <property type="entry name" value="NT_KNTase_like"/>
    <property type="match status" value="1"/>
</dbReference>
<accession>A0A0R3JVL4</accession>
<dbReference type="PATRIC" id="fig|908809.3.peg.447"/>
<evidence type="ECO:0000259" key="1">
    <source>
        <dbReference type="Pfam" id="PF18765"/>
    </source>
</evidence>
<gene>
    <name evidence="2" type="ORF">ABG79_00442</name>
</gene>
<proteinExistence type="predicted"/>
<dbReference type="InterPro" id="IPR052930">
    <property type="entry name" value="TA_antitoxin_MntA"/>
</dbReference>
<dbReference type="PANTHER" id="PTHR43852:SF3">
    <property type="entry name" value="NUCLEOTIDYLTRANSFERASE"/>
    <property type="match status" value="1"/>
</dbReference>
<dbReference type="NCBIfam" id="NF047752">
    <property type="entry name" value="MntA_antitoxin"/>
    <property type="match status" value="1"/>
</dbReference>
<dbReference type="GO" id="GO:0016740">
    <property type="term" value="F:transferase activity"/>
    <property type="evidence" value="ECO:0007669"/>
    <property type="project" value="UniProtKB-KW"/>
</dbReference>
<dbReference type="InterPro" id="IPR041633">
    <property type="entry name" value="Polbeta"/>
</dbReference>
<dbReference type="OrthoDB" id="1716545at2"/>
<comment type="caution">
    <text evidence="2">The sequence shown here is derived from an EMBL/GenBank/DDBJ whole genome shotgun (WGS) entry which is preliminary data.</text>
</comment>
<dbReference type="AlphaFoldDB" id="A0A0R3JVL4"/>
<reference evidence="2 3" key="1">
    <citation type="submission" date="2015-09" db="EMBL/GenBank/DDBJ databases">
        <title>Draft genome sequence of a Caloramator mitchellensis, a moderate thermophile from the Great Artesian Basin of Australia.</title>
        <authorList>
            <person name="Patel B.K."/>
        </authorList>
    </citation>
    <scope>NUCLEOTIDE SEQUENCE [LARGE SCALE GENOMIC DNA]</scope>
    <source>
        <strain evidence="2 3">VF08</strain>
    </source>
</reference>
<keyword evidence="3" id="KW-1185">Reference proteome</keyword>
<dbReference type="Pfam" id="PF18765">
    <property type="entry name" value="Polbeta"/>
    <property type="match status" value="1"/>
</dbReference>
<dbReference type="PANTHER" id="PTHR43852">
    <property type="entry name" value="NUCLEOTIDYLTRANSFERASE"/>
    <property type="match status" value="1"/>
</dbReference>
<dbReference type="Gene3D" id="3.30.460.10">
    <property type="entry name" value="Beta Polymerase, domain 2"/>
    <property type="match status" value="1"/>
</dbReference>
<dbReference type="InterPro" id="IPR043519">
    <property type="entry name" value="NT_sf"/>
</dbReference>
<dbReference type="EMBL" id="LKHP01000002">
    <property type="protein sequence ID" value="KRQ87641.1"/>
    <property type="molecule type" value="Genomic_DNA"/>
</dbReference>
<dbReference type="Proteomes" id="UP000052015">
    <property type="component" value="Unassembled WGS sequence"/>
</dbReference>
<feature type="domain" description="Polymerase beta nucleotidyltransferase" evidence="1">
    <location>
        <begin position="10"/>
        <end position="100"/>
    </location>
</feature>
<sequence length="139" mass="16593">MFSIEEKIPNLIEYFERDKNILAVYLIGSYGTEYQREESDIDFAVLFEKDIDFFEETKIVAKISEILSFDEVDLVNLIKAPTALQIIAVNEGRELFVRDYNKLSDFVEYVYRKYRDEKYFIDSFNKDYFYSFKNRGVSS</sequence>
<name>A0A0R3JVL4_CALMK</name>
<dbReference type="SUPFAM" id="SSF81301">
    <property type="entry name" value="Nucleotidyltransferase"/>
    <property type="match status" value="1"/>
</dbReference>
<evidence type="ECO:0000313" key="3">
    <source>
        <dbReference type="Proteomes" id="UP000052015"/>
    </source>
</evidence>
<dbReference type="STRING" id="908809.ABG79_00442"/>
<keyword evidence="2" id="KW-0808">Transferase</keyword>
<protein>
    <submittedName>
        <fullName evidence="2">Nucleotidyltransferase domain protein</fullName>
    </submittedName>
</protein>
<dbReference type="RefSeq" id="WP_057976676.1">
    <property type="nucleotide sequence ID" value="NZ_LKHP01000002.1"/>
</dbReference>
<organism evidence="2 3">
    <name type="scientific">Caloramator mitchellensis</name>
    <dbReference type="NCBI Taxonomy" id="908809"/>
    <lineage>
        <taxon>Bacteria</taxon>
        <taxon>Bacillati</taxon>
        <taxon>Bacillota</taxon>
        <taxon>Clostridia</taxon>
        <taxon>Eubacteriales</taxon>
        <taxon>Clostridiaceae</taxon>
        <taxon>Caloramator</taxon>
    </lineage>
</organism>
<evidence type="ECO:0000313" key="2">
    <source>
        <dbReference type="EMBL" id="KRQ87641.1"/>
    </source>
</evidence>